<dbReference type="Gene3D" id="3.40.190.290">
    <property type="match status" value="1"/>
</dbReference>
<organism evidence="7">
    <name type="scientific">Streptomyces tsukubensis</name>
    <dbReference type="NCBI Taxonomy" id="83656"/>
    <lineage>
        <taxon>Bacteria</taxon>
        <taxon>Bacillati</taxon>
        <taxon>Actinomycetota</taxon>
        <taxon>Actinomycetes</taxon>
        <taxon>Kitasatosporales</taxon>
        <taxon>Streptomycetaceae</taxon>
        <taxon>Streptomyces</taxon>
    </lineage>
</organism>
<dbReference type="AlphaFoldDB" id="A0A109R6J3"/>
<evidence type="ECO:0000313" key="7">
    <source>
        <dbReference type="EMBL" id="AMB72344.1"/>
    </source>
</evidence>
<evidence type="ECO:0000256" key="4">
    <source>
        <dbReference type="ARBA" id="ARBA00023163"/>
    </source>
</evidence>
<protein>
    <submittedName>
        <fullName evidence="7">Tcs7</fullName>
    </submittedName>
</protein>
<evidence type="ECO:0000256" key="5">
    <source>
        <dbReference type="SAM" id="MobiDB-lite"/>
    </source>
</evidence>
<dbReference type="SUPFAM" id="SSF46785">
    <property type="entry name" value="Winged helix' DNA-binding domain"/>
    <property type="match status" value="1"/>
</dbReference>
<feature type="region of interest" description="Disordered" evidence="5">
    <location>
        <begin position="113"/>
        <end position="145"/>
    </location>
</feature>
<proteinExistence type="inferred from homology"/>
<dbReference type="Pfam" id="PF03466">
    <property type="entry name" value="LysR_substrate"/>
    <property type="match status" value="1"/>
</dbReference>
<sequence length="474" mass="50654">MFRRFSAVTRGNPIQLPAGGGHEGGAPGRLRPHPGRRPPERRAGCRRAHRHLRFLIRPATLTSFPAGRRRGQYIMLMVPISRGDAGPVILGNVLPSPVERRATARAAADNVHAALQRQDPSPSCPVPAPVRRGGRRPPPGSVPYRRRAPVRTWPVASLPAMELRTLEYFVAVAEERSFTRAAARCHVVQPAISQRIRALEKELGEPLFERLPRQVVLTSGGAALLPHARACLAAAAAASLEFADRSGLLSGTLVLGTAGGLEGTSVPRLLGEYHRRYPGVQVRLTGAPSPVLMAQARSGEIDAAVIAEPPGGLPHGLGSRCLLEDRFVAVLPAGTRDPDHPMTLAEAARCPLIGYGSGSGAHAFVRDAFAAQGLQLDIAYATADIALQVTLVAEGIGIALTSYTNPLLRLDQRIVVVPLEPAIRLRKVLAWRLGNRPGPPLRAFLDLLTELPHTTHPTSATAEAPQDPQPAPQD</sequence>
<dbReference type="GO" id="GO:0032993">
    <property type="term" value="C:protein-DNA complex"/>
    <property type="evidence" value="ECO:0007669"/>
    <property type="project" value="TreeGrafter"/>
</dbReference>
<dbReference type="InterPro" id="IPR036390">
    <property type="entry name" value="WH_DNA-bd_sf"/>
</dbReference>
<evidence type="ECO:0000259" key="6">
    <source>
        <dbReference type="PROSITE" id="PS50931"/>
    </source>
</evidence>
<evidence type="ECO:0000256" key="1">
    <source>
        <dbReference type="ARBA" id="ARBA00009437"/>
    </source>
</evidence>
<accession>A0A109R6J3</accession>
<keyword evidence="4" id="KW-0804">Transcription</keyword>
<dbReference type="PROSITE" id="PS50931">
    <property type="entry name" value="HTH_LYSR"/>
    <property type="match status" value="1"/>
</dbReference>
<reference evidence="7" key="1">
    <citation type="submission" date="2015-08" db="EMBL/GenBank/DDBJ databases">
        <authorList>
            <person name="Babu N.S."/>
            <person name="Beckwith C.J."/>
            <person name="Beseler K.G."/>
            <person name="Brison A."/>
            <person name="Carone J.V."/>
            <person name="Caskin T.P."/>
            <person name="Diamond M."/>
            <person name="Durham M.E."/>
            <person name="Foxe J.M."/>
            <person name="Go M."/>
            <person name="Henderson B.A."/>
            <person name="Jones I.B."/>
            <person name="McGettigan J.A."/>
            <person name="Micheletti S.J."/>
            <person name="Nasrallah M.E."/>
            <person name="Ortiz D."/>
            <person name="Piller C.R."/>
            <person name="Privatt S.R."/>
            <person name="Schneider S.L."/>
            <person name="Sharp S."/>
            <person name="Smith T.C."/>
            <person name="Stanton J.D."/>
            <person name="Ullery H.E."/>
            <person name="Wilson R.J."/>
            <person name="Serrano M.G."/>
            <person name="Buck G."/>
            <person name="Lee V."/>
            <person name="Wang Y."/>
            <person name="Carvalho R."/>
            <person name="Voegtly L."/>
            <person name="Shi R."/>
            <person name="Duckworth R."/>
            <person name="Johnson A."/>
            <person name="Loviza R."/>
            <person name="Walstead R."/>
            <person name="Shah Z."/>
            <person name="Kiflezghi M."/>
            <person name="Wade K."/>
            <person name="Ball S.L."/>
            <person name="Bradley K.W."/>
            <person name="Asai D.J."/>
            <person name="Bowman C.A."/>
            <person name="Russell D.A."/>
            <person name="Pope W.H."/>
            <person name="Jacobs-Sera D."/>
            <person name="Hendrix R.W."/>
            <person name="Hatfull G.F."/>
        </authorList>
    </citation>
    <scope>NUCLEOTIDE SEQUENCE</scope>
    <source>
        <strain evidence="7">L19</strain>
    </source>
</reference>
<dbReference type="PRINTS" id="PR00039">
    <property type="entry name" value="HTHLYSR"/>
</dbReference>
<evidence type="ECO:0000256" key="2">
    <source>
        <dbReference type="ARBA" id="ARBA00023015"/>
    </source>
</evidence>
<dbReference type="PANTHER" id="PTHR30346:SF30">
    <property type="entry name" value="SMALL NEUTRAL PROTEASE REGULATORY PROTEIN"/>
    <property type="match status" value="1"/>
</dbReference>
<dbReference type="InterPro" id="IPR005119">
    <property type="entry name" value="LysR_subst-bd"/>
</dbReference>
<evidence type="ECO:0000256" key="3">
    <source>
        <dbReference type="ARBA" id="ARBA00023125"/>
    </source>
</evidence>
<dbReference type="PANTHER" id="PTHR30346">
    <property type="entry name" value="TRANSCRIPTIONAL DUAL REGULATOR HCAR-RELATED"/>
    <property type="match status" value="1"/>
</dbReference>
<dbReference type="Gene3D" id="1.10.10.10">
    <property type="entry name" value="Winged helix-like DNA-binding domain superfamily/Winged helix DNA-binding domain"/>
    <property type="match status" value="1"/>
</dbReference>
<feature type="compositionally biased region" description="Gly residues" evidence="5">
    <location>
        <begin position="18"/>
        <end position="27"/>
    </location>
</feature>
<keyword evidence="2" id="KW-0805">Transcription regulation</keyword>
<comment type="similarity">
    <text evidence="1">Belongs to the LysR transcriptional regulatory family.</text>
</comment>
<dbReference type="GO" id="GO:0003700">
    <property type="term" value="F:DNA-binding transcription factor activity"/>
    <property type="evidence" value="ECO:0007669"/>
    <property type="project" value="InterPro"/>
</dbReference>
<dbReference type="Pfam" id="PF00126">
    <property type="entry name" value="HTH_1"/>
    <property type="match status" value="1"/>
</dbReference>
<feature type="domain" description="HTH lysR-type" evidence="6">
    <location>
        <begin position="161"/>
        <end position="218"/>
    </location>
</feature>
<dbReference type="EMBL" id="KT582118">
    <property type="protein sequence ID" value="AMB72344.1"/>
    <property type="molecule type" value="Genomic_DNA"/>
</dbReference>
<gene>
    <name evidence="7" type="primary">tcs7</name>
</gene>
<keyword evidence="3" id="KW-0238">DNA-binding</keyword>
<name>A0A109R6J3_9ACTN</name>
<dbReference type="InterPro" id="IPR036388">
    <property type="entry name" value="WH-like_DNA-bd_sf"/>
</dbReference>
<dbReference type="GO" id="GO:0003677">
    <property type="term" value="F:DNA binding"/>
    <property type="evidence" value="ECO:0007669"/>
    <property type="project" value="UniProtKB-KW"/>
</dbReference>
<dbReference type="CDD" id="cd05466">
    <property type="entry name" value="PBP2_LTTR_substrate"/>
    <property type="match status" value="1"/>
</dbReference>
<dbReference type="InterPro" id="IPR000847">
    <property type="entry name" value="LysR_HTH_N"/>
</dbReference>
<dbReference type="FunFam" id="1.10.10.10:FF:000001">
    <property type="entry name" value="LysR family transcriptional regulator"/>
    <property type="match status" value="1"/>
</dbReference>
<feature type="region of interest" description="Disordered" evidence="5">
    <location>
        <begin position="1"/>
        <end position="44"/>
    </location>
</feature>
<dbReference type="SUPFAM" id="SSF53850">
    <property type="entry name" value="Periplasmic binding protein-like II"/>
    <property type="match status" value="1"/>
</dbReference>
<feature type="region of interest" description="Disordered" evidence="5">
    <location>
        <begin position="455"/>
        <end position="474"/>
    </location>
</feature>